<accession>A0ABV6D3C5</accession>
<sequence length="311" mass="31630">MSGLRLLAAGGAHIDRRGRVAGPHVAEASNPGTMREEVGGGAFNAARAAVQRGVTVALVSLRGGDQAGETVAAAIEAAGIEDLSATFLDRTTPSYTAILTQEGDLVTGLADMALYEHGFARQMRRAGVRAAVAAADAILCDANMPADAIAQLVALAGERPVHAIAVSPAKAERLKPVLGALSCLFMNRREALHLAGETARTPLDAARCLARKGLHAGVITAGGGPALAFRQDAFFTLAPPPVARIADVTGAGDALAGATTAALMRGLAFPQAVREGMAAAKLAVESERAAPAMGAEAFRAALARVPQPQRA</sequence>
<feature type="domain" description="Carbohydrate kinase PfkB" evidence="3">
    <location>
        <begin position="11"/>
        <end position="290"/>
    </location>
</feature>
<dbReference type="SUPFAM" id="SSF53613">
    <property type="entry name" value="Ribokinase-like"/>
    <property type="match status" value="1"/>
</dbReference>
<protein>
    <submittedName>
        <fullName evidence="4">Carbohydrate kinase family protein</fullName>
    </submittedName>
</protein>
<keyword evidence="5" id="KW-1185">Reference proteome</keyword>
<name>A0ABV6D3C5_9HYPH</name>
<dbReference type="CDD" id="cd01941">
    <property type="entry name" value="YeiC_kinase_like"/>
    <property type="match status" value="1"/>
</dbReference>
<dbReference type="RefSeq" id="WP_261520038.1">
    <property type="nucleotide sequence ID" value="NZ_JAODNW010000008.1"/>
</dbReference>
<gene>
    <name evidence="4" type="ORF">ACFFJ2_01780</name>
</gene>
<evidence type="ECO:0000259" key="3">
    <source>
        <dbReference type="Pfam" id="PF00294"/>
    </source>
</evidence>
<keyword evidence="2 4" id="KW-0418">Kinase</keyword>
<dbReference type="EMBL" id="JBHLXD010000002">
    <property type="protein sequence ID" value="MFC0207128.1"/>
    <property type="molecule type" value="Genomic_DNA"/>
</dbReference>
<evidence type="ECO:0000313" key="5">
    <source>
        <dbReference type="Proteomes" id="UP001589755"/>
    </source>
</evidence>
<dbReference type="PANTHER" id="PTHR10584">
    <property type="entry name" value="SUGAR KINASE"/>
    <property type="match status" value="1"/>
</dbReference>
<reference evidence="4 5" key="1">
    <citation type="submission" date="2024-09" db="EMBL/GenBank/DDBJ databases">
        <authorList>
            <person name="Sun Q."/>
            <person name="Mori K."/>
        </authorList>
    </citation>
    <scope>NUCLEOTIDE SEQUENCE [LARGE SCALE GENOMIC DNA]</scope>
    <source>
        <strain evidence="4 5">CCM 8543</strain>
    </source>
</reference>
<organism evidence="4 5">
    <name type="scientific">Chelativorans intermedius</name>
    <dbReference type="NCBI Taxonomy" id="515947"/>
    <lineage>
        <taxon>Bacteria</taxon>
        <taxon>Pseudomonadati</taxon>
        <taxon>Pseudomonadota</taxon>
        <taxon>Alphaproteobacteria</taxon>
        <taxon>Hyphomicrobiales</taxon>
        <taxon>Phyllobacteriaceae</taxon>
        <taxon>Chelativorans</taxon>
    </lineage>
</organism>
<dbReference type="Proteomes" id="UP001589755">
    <property type="component" value="Unassembled WGS sequence"/>
</dbReference>
<dbReference type="InterPro" id="IPR011611">
    <property type="entry name" value="PfkB_dom"/>
</dbReference>
<evidence type="ECO:0000256" key="2">
    <source>
        <dbReference type="ARBA" id="ARBA00022777"/>
    </source>
</evidence>
<dbReference type="PANTHER" id="PTHR10584:SF166">
    <property type="entry name" value="RIBOKINASE"/>
    <property type="match status" value="1"/>
</dbReference>
<evidence type="ECO:0000313" key="4">
    <source>
        <dbReference type="EMBL" id="MFC0207128.1"/>
    </source>
</evidence>
<dbReference type="Gene3D" id="3.40.1190.20">
    <property type="match status" value="1"/>
</dbReference>
<proteinExistence type="predicted"/>
<evidence type="ECO:0000256" key="1">
    <source>
        <dbReference type="ARBA" id="ARBA00022679"/>
    </source>
</evidence>
<keyword evidence="1" id="KW-0808">Transferase</keyword>
<comment type="caution">
    <text evidence="4">The sequence shown here is derived from an EMBL/GenBank/DDBJ whole genome shotgun (WGS) entry which is preliminary data.</text>
</comment>
<dbReference type="InterPro" id="IPR029056">
    <property type="entry name" value="Ribokinase-like"/>
</dbReference>
<dbReference type="Pfam" id="PF00294">
    <property type="entry name" value="PfkB"/>
    <property type="match status" value="1"/>
</dbReference>
<dbReference type="GO" id="GO:0016301">
    <property type="term" value="F:kinase activity"/>
    <property type="evidence" value="ECO:0007669"/>
    <property type="project" value="UniProtKB-KW"/>
</dbReference>